<keyword evidence="3 8" id="KW-0489">Methyltransferase</keyword>
<keyword evidence="4 8" id="KW-0808">Transferase</keyword>
<keyword evidence="9" id="KW-1185">Reference proteome</keyword>
<keyword evidence="6" id="KW-0680">Restriction system</keyword>
<comment type="catalytic activity">
    <reaction evidence="7">
        <text>a 2'-deoxycytidine in DNA + S-adenosyl-L-methionine = an N(4)-methyl-2'-deoxycytidine in DNA + S-adenosyl-L-homocysteine + H(+)</text>
        <dbReference type="Rhea" id="RHEA:16857"/>
        <dbReference type="Rhea" id="RHEA-COMP:11369"/>
        <dbReference type="Rhea" id="RHEA-COMP:13674"/>
        <dbReference type="ChEBI" id="CHEBI:15378"/>
        <dbReference type="ChEBI" id="CHEBI:57856"/>
        <dbReference type="ChEBI" id="CHEBI:59789"/>
        <dbReference type="ChEBI" id="CHEBI:85452"/>
        <dbReference type="ChEBI" id="CHEBI:137933"/>
        <dbReference type="EC" id="2.1.1.113"/>
    </reaction>
</comment>
<accession>A0A0S6VWI1</accession>
<gene>
    <name evidence="8" type="ORF">U14_00304</name>
</gene>
<evidence type="ECO:0000256" key="2">
    <source>
        <dbReference type="ARBA" id="ARBA00012185"/>
    </source>
</evidence>
<name>A0A0S6VWI1_9BACT</name>
<evidence type="ECO:0000256" key="7">
    <source>
        <dbReference type="ARBA" id="ARBA00049120"/>
    </source>
</evidence>
<proteinExistence type="inferred from homology"/>
<dbReference type="GO" id="GO:0009307">
    <property type="term" value="P:DNA restriction-modification system"/>
    <property type="evidence" value="ECO:0007669"/>
    <property type="project" value="UniProtKB-KW"/>
</dbReference>
<dbReference type="EMBL" id="DF820455">
    <property type="protein sequence ID" value="GAK49086.1"/>
    <property type="molecule type" value="Genomic_DNA"/>
</dbReference>
<comment type="similarity">
    <text evidence="1">Belongs to the N(4)/N(6)-methyltransferase family. N(4) subfamily.</text>
</comment>
<keyword evidence="5" id="KW-0949">S-adenosyl-L-methionine</keyword>
<dbReference type="HOGENOM" id="CLU_027633_0_0_0"/>
<evidence type="ECO:0000256" key="6">
    <source>
        <dbReference type="ARBA" id="ARBA00022747"/>
    </source>
</evidence>
<dbReference type="GO" id="GO:0015667">
    <property type="term" value="F:site-specific DNA-methyltransferase (cytosine-N4-specific) activity"/>
    <property type="evidence" value="ECO:0007669"/>
    <property type="project" value="UniProtKB-EC"/>
</dbReference>
<dbReference type="STRING" id="1499966.U14_00304"/>
<dbReference type="Gene3D" id="3.40.50.150">
    <property type="entry name" value="Vaccinia Virus protein VP39"/>
    <property type="match status" value="2"/>
</dbReference>
<dbReference type="PROSITE" id="PS00093">
    <property type="entry name" value="N4_MTASE"/>
    <property type="match status" value="1"/>
</dbReference>
<dbReference type="InterPro" id="IPR017985">
    <property type="entry name" value="MeTrfase_CN4_CS"/>
</dbReference>
<evidence type="ECO:0000313" key="8">
    <source>
        <dbReference type="EMBL" id="GAK49086.1"/>
    </source>
</evidence>
<evidence type="ECO:0000256" key="4">
    <source>
        <dbReference type="ARBA" id="ARBA00022679"/>
    </source>
</evidence>
<dbReference type="GO" id="GO:0003677">
    <property type="term" value="F:DNA binding"/>
    <property type="evidence" value="ECO:0007669"/>
    <property type="project" value="InterPro"/>
</dbReference>
<sequence length="413" mass="47664">MKDRTTNQRADYTFKYNAQHGRHGWLRLTPAYSVKLVEEILRDTPSDIHVFDPFSGTATTLLCSGYHGLQATGYELNPFLVWFGQAKTRAYSHETLLRLKEAINHIAVDLAHSRSQAISSPPPIHHIERWWHETESRFLCRLHACIEQYSPMALPEKDLLLVIFCRLIIRLSNAAFNHQSMSFKPEAADAKTLSLFEDAPDYVELFLKESQVILNSASENPQGAISIIHGDARHLESLTDEMFDLLITSPPYPNRMSYIRELRPYMYWLGYLANGRDAGEIDWQAIGGTWGIATSRLNEWQRSSAGFYPDYFEHLLAEIASHDNKNGRVLANYVAQYFEDMWLHLSNVYRVMKPNGKIHYIVGNSVFYGILVPVEMLFKEMFDALGFRNTNIRTIRKRNSKKQLYEYDISGEK</sequence>
<reference evidence="8" key="1">
    <citation type="journal article" date="2015" name="PeerJ">
        <title>First genomic representation of candidate bacterial phylum KSB3 points to enhanced environmental sensing as a trigger of wastewater bulking.</title>
        <authorList>
            <person name="Sekiguchi Y."/>
            <person name="Ohashi A."/>
            <person name="Parks D.H."/>
            <person name="Yamauchi T."/>
            <person name="Tyson G.W."/>
            <person name="Hugenholtz P."/>
        </authorList>
    </citation>
    <scope>NUCLEOTIDE SEQUENCE [LARGE SCALE GENOMIC DNA]</scope>
</reference>
<dbReference type="GO" id="GO:0032259">
    <property type="term" value="P:methylation"/>
    <property type="evidence" value="ECO:0007669"/>
    <property type="project" value="UniProtKB-KW"/>
</dbReference>
<evidence type="ECO:0000313" key="9">
    <source>
        <dbReference type="Proteomes" id="UP000030700"/>
    </source>
</evidence>
<dbReference type="EC" id="2.1.1.113" evidence="2"/>
<protein>
    <recommendedName>
        <fullName evidence="2">site-specific DNA-methyltransferase (cytosine-N(4)-specific)</fullName>
        <ecNumber evidence="2">2.1.1.113</ecNumber>
    </recommendedName>
</protein>
<dbReference type="Proteomes" id="UP000030700">
    <property type="component" value="Unassembled WGS sequence"/>
</dbReference>
<evidence type="ECO:0000256" key="5">
    <source>
        <dbReference type="ARBA" id="ARBA00022691"/>
    </source>
</evidence>
<dbReference type="InterPro" id="IPR029063">
    <property type="entry name" value="SAM-dependent_MTases_sf"/>
</dbReference>
<organism evidence="8">
    <name type="scientific">Candidatus Moduliflexus flocculans</name>
    <dbReference type="NCBI Taxonomy" id="1499966"/>
    <lineage>
        <taxon>Bacteria</taxon>
        <taxon>Candidatus Moduliflexota</taxon>
        <taxon>Candidatus Moduliflexia</taxon>
        <taxon>Candidatus Moduliflexales</taxon>
        <taxon>Candidatus Moduliflexaceae</taxon>
    </lineage>
</organism>
<evidence type="ECO:0000256" key="3">
    <source>
        <dbReference type="ARBA" id="ARBA00022603"/>
    </source>
</evidence>
<dbReference type="SUPFAM" id="SSF53335">
    <property type="entry name" value="S-adenosyl-L-methionine-dependent methyltransferases"/>
    <property type="match status" value="1"/>
</dbReference>
<evidence type="ECO:0000256" key="1">
    <source>
        <dbReference type="ARBA" id="ARBA00010203"/>
    </source>
</evidence>
<dbReference type="AlphaFoldDB" id="A0A0S6VWI1"/>